<proteinExistence type="inferred from homology"/>
<evidence type="ECO:0000256" key="3">
    <source>
        <dbReference type="SAM" id="MobiDB-lite"/>
    </source>
</evidence>
<feature type="compositionally biased region" description="Basic and acidic residues" evidence="3">
    <location>
        <begin position="282"/>
        <end position="309"/>
    </location>
</feature>
<comment type="similarity">
    <text evidence="1">Belongs to the CWC26 family.</text>
</comment>
<evidence type="ECO:0000256" key="2">
    <source>
        <dbReference type="ARBA" id="ARBA00014454"/>
    </source>
</evidence>
<evidence type="ECO:0000256" key="1">
    <source>
        <dbReference type="ARBA" id="ARBA00011069"/>
    </source>
</evidence>
<keyword evidence="4" id="KW-1185">Reference proteome</keyword>
<dbReference type="GO" id="GO:0003723">
    <property type="term" value="F:RNA binding"/>
    <property type="evidence" value="ECO:0007669"/>
    <property type="project" value="TreeGrafter"/>
</dbReference>
<dbReference type="InterPro" id="IPR051112">
    <property type="entry name" value="CWC26_splicing_factor"/>
</dbReference>
<name>A0A915L374_ROMCU</name>
<accession>A0A915L374</accession>
<dbReference type="OMA" id="FEAEFQF"/>
<dbReference type="PANTHER" id="PTHR31809:SF0">
    <property type="entry name" value="BUD13 HOMOLOG"/>
    <property type="match status" value="1"/>
</dbReference>
<feature type="compositionally biased region" description="Basic and acidic residues" evidence="3">
    <location>
        <begin position="96"/>
        <end position="154"/>
    </location>
</feature>
<sequence>MKIVDADEDFGTTIDQETSKMANVGKLSFKSNDDAEISILDDDEEEDEPIVVLVNNRVDELKMIGKFKSTSWNNVDPEDTLSKIKQEINSPSPSHSDVHNNNRPIKVEPIDRLERRRHDSSDSDISIKRSRHGQIEKSRRHDSSDSDRSLEKPGRRNKSRSPSNHSIEKRKKTEQRRRHDLSDSDQSLERRPTKKENDDNSGRKRHCSPNSDKSVERRRNRKEKTRTLSDKRRHSPDSDQSVERRSSRTAKTSRNDQDSNRQIIKAEPDEETIACKIRRRHSSDSDISVDRNRTNNEDRKSKNSERSSRIDNNSSKLNEPVKRKAQYDKDRGRKKKRELTEEEKKRQEELKKKYEVWNKGVKQVKDRQEKLDEMADLIDKPLARYRDDKDLDEHLKTQLLEEDPMSEYMHKKAVAENKSSGNAPKVSIKPKYKGQAPANRYGILPGYRWDGVDRSNGFENKLLSQANVKK</sequence>
<dbReference type="Pfam" id="PF09736">
    <property type="entry name" value="Bud13"/>
    <property type="match status" value="1"/>
</dbReference>
<feature type="region of interest" description="Disordered" evidence="3">
    <location>
        <begin position="69"/>
        <end position="352"/>
    </location>
</feature>
<dbReference type="AlphaFoldDB" id="A0A915L374"/>
<feature type="compositionally biased region" description="Basic and acidic residues" evidence="3">
    <location>
        <begin position="338"/>
        <end position="352"/>
    </location>
</feature>
<dbReference type="GO" id="GO:0000398">
    <property type="term" value="P:mRNA splicing, via spliceosome"/>
    <property type="evidence" value="ECO:0007669"/>
    <property type="project" value="TreeGrafter"/>
</dbReference>
<organism evidence="4 5">
    <name type="scientific">Romanomermis culicivorax</name>
    <name type="common">Nematode worm</name>
    <dbReference type="NCBI Taxonomy" id="13658"/>
    <lineage>
        <taxon>Eukaryota</taxon>
        <taxon>Metazoa</taxon>
        <taxon>Ecdysozoa</taxon>
        <taxon>Nematoda</taxon>
        <taxon>Enoplea</taxon>
        <taxon>Dorylaimia</taxon>
        <taxon>Mermithida</taxon>
        <taxon>Mermithoidea</taxon>
        <taxon>Mermithidae</taxon>
        <taxon>Romanomermis</taxon>
    </lineage>
</organism>
<evidence type="ECO:0000313" key="4">
    <source>
        <dbReference type="Proteomes" id="UP000887565"/>
    </source>
</evidence>
<dbReference type="InterPro" id="IPR018609">
    <property type="entry name" value="Bud13"/>
</dbReference>
<feature type="compositionally biased region" description="Basic residues" evidence="3">
    <location>
        <begin position="168"/>
        <end position="179"/>
    </location>
</feature>
<feature type="compositionally biased region" description="Basic and acidic residues" evidence="3">
    <location>
        <begin position="187"/>
        <end position="202"/>
    </location>
</feature>
<feature type="compositionally biased region" description="Basic and acidic residues" evidence="3">
    <location>
        <begin position="319"/>
        <end position="331"/>
    </location>
</feature>
<dbReference type="Proteomes" id="UP000887565">
    <property type="component" value="Unplaced"/>
</dbReference>
<feature type="region of interest" description="Disordered" evidence="3">
    <location>
        <begin position="415"/>
        <end position="438"/>
    </location>
</feature>
<evidence type="ECO:0000313" key="5">
    <source>
        <dbReference type="WBParaSite" id="nRc.2.0.1.t45191-RA"/>
    </source>
</evidence>
<dbReference type="WBParaSite" id="nRc.2.0.1.t45191-RA">
    <property type="protein sequence ID" value="nRc.2.0.1.t45191-RA"/>
    <property type="gene ID" value="nRc.2.0.1.g45191"/>
</dbReference>
<dbReference type="GO" id="GO:0005684">
    <property type="term" value="C:U2-type spliceosomal complex"/>
    <property type="evidence" value="ECO:0007669"/>
    <property type="project" value="TreeGrafter"/>
</dbReference>
<protein>
    <recommendedName>
        <fullName evidence="2">BUD13 homolog</fullName>
    </recommendedName>
</protein>
<dbReference type="PANTHER" id="PTHR31809">
    <property type="entry name" value="BUD13 HOMOLOG"/>
    <property type="match status" value="1"/>
</dbReference>
<feature type="compositionally biased region" description="Basic and acidic residues" evidence="3">
    <location>
        <begin position="225"/>
        <end position="246"/>
    </location>
</feature>
<feature type="compositionally biased region" description="Basic and acidic residues" evidence="3">
    <location>
        <begin position="253"/>
        <end position="267"/>
    </location>
</feature>
<reference evidence="5" key="1">
    <citation type="submission" date="2022-11" db="UniProtKB">
        <authorList>
            <consortium name="WormBaseParasite"/>
        </authorList>
    </citation>
    <scope>IDENTIFICATION</scope>
</reference>
<dbReference type="GO" id="GO:0070274">
    <property type="term" value="C:RES complex"/>
    <property type="evidence" value="ECO:0007669"/>
    <property type="project" value="TreeGrafter"/>
</dbReference>